<dbReference type="AlphaFoldDB" id="A0AAV4UQI6"/>
<dbReference type="Pfam" id="PF01070">
    <property type="entry name" value="FMN_dh"/>
    <property type="match status" value="1"/>
</dbReference>
<evidence type="ECO:0000256" key="4">
    <source>
        <dbReference type="ARBA" id="ARBA00023002"/>
    </source>
</evidence>
<gene>
    <name evidence="6" type="primary">HAO1_2</name>
    <name evidence="6" type="ORF">CEXT_660911</name>
</gene>
<sequence>MSSQYNKKLDIARRIDKLKTLRDFEKCALEESLDYYAKLYFSAGACSTSTPKHNEDAFSSSTASCSIEEIATEVSNLKEDCPTLWMQTYIHKDRSVTWDIIKKAESFGFSAIVVTVDSTSTGLWMNVMPEEFFEMVSPKLPNLPSLPRLISDASLTFEDLKWVIKNSKLPVIAKGILSGMIKKNMSTRQRNQQNHVVIVSQELPRPDIQDSISKRIDSKNFPELH</sequence>
<evidence type="ECO:0000256" key="3">
    <source>
        <dbReference type="ARBA" id="ARBA00022643"/>
    </source>
</evidence>
<dbReference type="InterPro" id="IPR013785">
    <property type="entry name" value="Aldolase_TIM"/>
</dbReference>
<dbReference type="PANTHER" id="PTHR10578">
    <property type="entry name" value="S -2-HYDROXY-ACID OXIDASE-RELATED"/>
    <property type="match status" value="1"/>
</dbReference>
<dbReference type="Gene3D" id="3.20.20.70">
    <property type="entry name" value="Aldolase class I"/>
    <property type="match status" value="1"/>
</dbReference>
<dbReference type="EMBL" id="BPLR01013281">
    <property type="protein sequence ID" value="GIY60126.1"/>
    <property type="molecule type" value="Genomic_DNA"/>
</dbReference>
<organism evidence="6 7">
    <name type="scientific">Caerostris extrusa</name>
    <name type="common">Bark spider</name>
    <name type="synonym">Caerostris bankana</name>
    <dbReference type="NCBI Taxonomy" id="172846"/>
    <lineage>
        <taxon>Eukaryota</taxon>
        <taxon>Metazoa</taxon>
        <taxon>Ecdysozoa</taxon>
        <taxon>Arthropoda</taxon>
        <taxon>Chelicerata</taxon>
        <taxon>Arachnida</taxon>
        <taxon>Araneae</taxon>
        <taxon>Araneomorphae</taxon>
        <taxon>Entelegynae</taxon>
        <taxon>Araneoidea</taxon>
        <taxon>Araneidae</taxon>
        <taxon>Caerostris</taxon>
    </lineage>
</organism>
<evidence type="ECO:0000313" key="6">
    <source>
        <dbReference type="EMBL" id="GIY60126.1"/>
    </source>
</evidence>
<accession>A0AAV4UQI6</accession>
<comment type="cofactor">
    <cofactor evidence="1">
        <name>FMN</name>
        <dbReference type="ChEBI" id="CHEBI:58210"/>
    </cofactor>
</comment>
<dbReference type="InterPro" id="IPR037396">
    <property type="entry name" value="FMN_HAD"/>
</dbReference>
<feature type="domain" description="FMN hydroxy acid dehydrogenase" evidence="5">
    <location>
        <begin position="1"/>
        <end position="225"/>
    </location>
</feature>
<proteinExistence type="predicted"/>
<dbReference type="PANTHER" id="PTHR10578:SF107">
    <property type="entry name" value="2-HYDROXYACID OXIDASE 1"/>
    <property type="match status" value="1"/>
</dbReference>
<keyword evidence="3" id="KW-0288">FMN</keyword>
<keyword evidence="7" id="KW-1185">Reference proteome</keyword>
<name>A0AAV4UQI6_CAEEX</name>
<protein>
    <submittedName>
        <fullName evidence="6">Hydroxyacid oxidase 1</fullName>
    </submittedName>
</protein>
<dbReference type="Proteomes" id="UP001054945">
    <property type="component" value="Unassembled WGS sequence"/>
</dbReference>
<dbReference type="InterPro" id="IPR000262">
    <property type="entry name" value="FMN-dep_DH"/>
</dbReference>
<keyword evidence="2" id="KW-0285">Flavoprotein</keyword>
<evidence type="ECO:0000259" key="5">
    <source>
        <dbReference type="PROSITE" id="PS51349"/>
    </source>
</evidence>
<keyword evidence="4" id="KW-0560">Oxidoreductase</keyword>
<dbReference type="PROSITE" id="PS51349">
    <property type="entry name" value="FMN_HYDROXY_ACID_DH_2"/>
    <property type="match status" value="1"/>
</dbReference>
<dbReference type="GO" id="GO:0016491">
    <property type="term" value="F:oxidoreductase activity"/>
    <property type="evidence" value="ECO:0007669"/>
    <property type="project" value="UniProtKB-KW"/>
</dbReference>
<evidence type="ECO:0000313" key="7">
    <source>
        <dbReference type="Proteomes" id="UP001054945"/>
    </source>
</evidence>
<reference evidence="6 7" key="1">
    <citation type="submission" date="2021-06" db="EMBL/GenBank/DDBJ databases">
        <title>Caerostris extrusa draft genome.</title>
        <authorList>
            <person name="Kono N."/>
            <person name="Arakawa K."/>
        </authorList>
    </citation>
    <scope>NUCLEOTIDE SEQUENCE [LARGE SCALE GENOMIC DNA]</scope>
</reference>
<dbReference type="SUPFAM" id="SSF51395">
    <property type="entry name" value="FMN-linked oxidoreductases"/>
    <property type="match status" value="1"/>
</dbReference>
<evidence type="ECO:0000256" key="2">
    <source>
        <dbReference type="ARBA" id="ARBA00022630"/>
    </source>
</evidence>
<comment type="caution">
    <text evidence="6">The sequence shown here is derived from an EMBL/GenBank/DDBJ whole genome shotgun (WGS) entry which is preliminary data.</text>
</comment>
<evidence type="ECO:0000256" key="1">
    <source>
        <dbReference type="ARBA" id="ARBA00001917"/>
    </source>
</evidence>